<evidence type="ECO:0008006" key="5">
    <source>
        <dbReference type="Google" id="ProtNLM"/>
    </source>
</evidence>
<dbReference type="InterPro" id="IPR011043">
    <property type="entry name" value="Gal_Oxase/kelch_b-propeller"/>
</dbReference>
<feature type="signal peptide" evidence="2">
    <location>
        <begin position="1"/>
        <end position="18"/>
    </location>
</feature>
<sequence>MLRVFFGILFFYSTVLHAQVTGPVPAILKKMAQQPGAVNSLFLHNEPFFKGLPYPFENAGCSFVKTPEGLYALVNGTGRIYTLDTLQQPAQWTRIDSTYFTGYNLGCLNFYADSTLYSYGGYGLWNNNGHLRYYASNKNEWEIRPLNREIPHIFQTKDLFHLDTANGFLYLQGIHAINDALKSNKALEAEIGGRTWRLNLHSGNWEVLGTSKDTSLLILAVSPWGALTLVNGKAGLVDFAHNRYLHATDRGLKKFSQYTNSTRDKKLVFFADSTLYFGDLNQYVDSIQLSIADFTDTGIAVYNPPIQQSKWSAWIWWLVAVFGVLSLLAWFWLRRKPKPIESSAKSLDLEERDRILLQTFLDAARNGKPCDIETLNSLLGVSNKSLEVQKRQRSDALNAFQQNLSILLETDQPFIIRTRSEQDRRSFFYEINPDLLPLLEQFMAGKR</sequence>
<keyword evidence="1" id="KW-1133">Transmembrane helix</keyword>
<dbReference type="EMBL" id="JAKEVY010000003">
    <property type="protein sequence ID" value="MCF1715248.1"/>
    <property type="molecule type" value="Genomic_DNA"/>
</dbReference>
<dbReference type="RefSeq" id="WP_234866204.1">
    <property type="nucleotide sequence ID" value="NZ_JAKEVY010000003.1"/>
</dbReference>
<dbReference type="SUPFAM" id="SSF50965">
    <property type="entry name" value="Galactose oxidase, central domain"/>
    <property type="match status" value="1"/>
</dbReference>
<proteinExistence type="predicted"/>
<reference evidence="3 4" key="1">
    <citation type="submission" date="2022-01" db="EMBL/GenBank/DDBJ databases">
        <title>Flavihumibacter sp. nov., isolated from sediment of a river.</title>
        <authorList>
            <person name="Liu H."/>
        </authorList>
    </citation>
    <scope>NUCLEOTIDE SEQUENCE [LARGE SCALE GENOMIC DNA]</scope>
    <source>
        <strain evidence="3 4">RY-1</strain>
    </source>
</reference>
<keyword evidence="1" id="KW-0472">Membrane</keyword>
<feature type="transmembrane region" description="Helical" evidence="1">
    <location>
        <begin position="314"/>
        <end position="333"/>
    </location>
</feature>
<gene>
    <name evidence="3" type="ORF">L0U88_11480</name>
</gene>
<keyword evidence="2" id="KW-0732">Signal</keyword>
<keyword evidence="4" id="KW-1185">Reference proteome</keyword>
<protein>
    <recommendedName>
        <fullName evidence="5">DUF4350 domain-containing protein</fullName>
    </recommendedName>
</protein>
<name>A0ABS9BJE1_9BACT</name>
<comment type="caution">
    <text evidence="3">The sequence shown here is derived from an EMBL/GenBank/DDBJ whole genome shotgun (WGS) entry which is preliminary data.</text>
</comment>
<evidence type="ECO:0000256" key="2">
    <source>
        <dbReference type="SAM" id="SignalP"/>
    </source>
</evidence>
<evidence type="ECO:0000313" key="4">
    <source>
        <dbReference type="Proteomes" id="UP001200145"/>
    </source>
</evidence>
<organism evidence="3 4">
    <name type="scientific">Flavihumibacter fluminis</name>
    <dbReference type="NCBI Taxonomy" id="2909236"/>
    <lineage>
        <taxon>Bacteria</taxon>
        <taxon>Pseudomonadati</taxon>
        <taxon>Bacteroidota</taxon>
        <taxon>Chitinophagia</taxon>
        <taxon>Chitinophagales</taxon>
        <taxon>Chitinophagaceae</taxon>
        <taxon>Flavihumibacter</taxon>
    </lineage>
</organism>
<accession>A0ABS9BJE1</accession>
<keyword evidence="1" id="KW-0812">Transmembrane</keyword>
<evidence type="ECO:0000313" key="3">
    <source>
        <dbReference type="EMBL" id="MCF1715248.1"/>
    </source>
</evidence>
<evidence type="ECO:0000256" key="1">
    <source>
        <dbReference type="SAM" id="Phobius"/>
    </source>
</evidence>
<feature type="chain" id="PRO_5045640720" description="DUF4350 domain-containing protein" evidence="2">
    <location>
        <begin position="19"/>
        <end position="447"/>
    </location>
</feature>
<dbReference type="Proteomes" id="UP001200145">
    <property type="component" value="Unassembled WGS sequence"/>
</dbReference>